<reference evidence="1 2" key="1">
    <citation type="submission" date="2019-01" db="EMBL/GenBank/DDBJ databases">
        <title>Nocardioides guangzhouensis sp. nov., an actinobacterium isolated from soil.</title>
        <authorList>
            <person name="Fu Y."/>
            <person name="Cai Y."/>
            <person name="Lin Z."/>
            <person name="Chen P."/>
        </authorList>
    </citation>
    <scope>NUCLEOTIDE SEQUENCE [LARGE SCALE GENOMIC DNA]</scope>
    <source>
        <strain evidence="1 2">130</strain>
    </source>
</reference>
<sequence>MTVPGPSMTDANGDRLLAQLDRLTPTDYPARAPELCASLVSVGESAASRGDLASASAFVQAAVDGFERLEGALGPRDKGHYAWAVGTLGTLRADSGDIPEGQRLLEKSRDVFAELNPIDPGLWDGRRAQTLLNLSRVLARQGFFDQALDVARSAVTAAGGLGETSSEALTATRGAALLTEAKLLRELNRPEEALAILEEAAGAFTTLLEAAPAIARDLADLALEPGTSLQTAYPALGDILATTAAVLAEAGHVEAALRYAKGAVDLLLPADEGSVRLRAAAAMSTYASLLDQAGDPSAAVSMARTSVQIAEQCHAEGVPDNAGVLWGSCFNLAVDLVHAHRLTEARAVASDALARIDPPSEDQALWIDRMRSVAELDDAEPDPH</sequence>
<dbReference type="PANTHER" id="PTHR47691">
    <property type="entry name" value="REGULATOR-RELATED"/>
    <property type="match status" value="1"/>
</dbReference>
<dbReference type="PANTHER" id="PTHR47691:SF3">
    <property type="entry name" value="HTH-TYPE TRANSCRIPTIONAL REGULATOR RV0890C-RELATED"/>
    <property type="match status" value="1"/>
</dbReference>
<protein>
    <submittedName>
        <fullName evidence="1">Tetratricopeptide repeat protein</fullName>
    </submittedName>
</protein>
<gene>
    <name evidence="1" type="ORF">EKO23_01825</name>
</gene>
<evidence type="ECO:0000313" key="2">
    <source>
        <dbReference type="Proteomes" id="UP000295198"/>
    </source>
</evidence>
<dbReference type="AlphaFoldDB" id="A0A4Q4ZK05"/>
<dbReference type="Pfam" id="PF07721">
    <property type="entry name" value="TPR_4"/>
    <property type="match status" value="2"/>
</dbReference>
<dbReference type="Gene3D" id="1.25.40.10">
    <property type="entry name" value="Tetratricopeptide repeat domain"/>
    <property type="match status" value="2"/>
</dbReference>
<accession>A0A4Q4ZK05</accession>
<dbReference type="InterPro" id="IPR011717">
    <property type="entry name" value="TPR-4"/>
</dbReference>
<organism evidence="1 2">
    <name type="scientific">Nocardioides guangzhouensis</name>
    <dbReference type="NCBI Taxonomy" id="2497878"/>
    <lineage>
        <taxon>Bacteria</taxon>
        <taxon>Bacillati</taxon>
        <taxon>Actinomycetota</taxon>
        <taxon>Actinomycetes</taxon>
        <taxon>Propionibacteriales</taxon>
        <taxon>Nocardioidaceae</taxon>
        <taxon>Nocardioides</taxon>
    </lineage>
</organism>
<evidence type="ECO:0000313" key="1">
    <source>
        <dbReference type="EMBL" id="RYP88653.1"/>
    </source>
</evidence>
<dbReference type="SUPFAM" id="SSF48452">
    <property type="entry name" value="TPR-like"/>
    <property type="match status" value="2"/>
</dbReference>
<dbReference type="Proteomes" id="UP000295198">
    <property type="component" value="Unassembled WGS sequence"/>
</dbReference>
<dbReference type="GO" id="GO:0042802">
    <property type="term" value="F:identical protein binding"/>
    <property type="evidence" value="ECO:0007669"/>
    <property type="project" value="InterPro"/>
</dbReference>
<dbReference type="InterPro" id="IPR011990">
    <property type="entry name" value="TPR-like_helical_dom_sf"/>
</dbReference>
<dbReference type="EMBL" id="SDKM01000002">
    <property type="protein sequence ID" value="RYP88653.1"/>
    <property type="molecule type" value="Genomic_DNA"/>
</dbReference>
<proteinExistence type="predicted"/>
<name>A0A4Q4ZK05_9ACTN</name>
<keyword evidence="2" id="KW-1185">Reference proteome</keyword>
<comment type="caution">
    <text evidence="1">The sequence shown here is derived from an EMBL/GenBank/DDBJ whole genome shotgun (WGS) entry which is preliminary data.</text>
</comment>